<keyword evidence="2" id="KW-1185">Reference proteome</keyword>
<sequence length="81" mass="8871">MTLAMTNLQNGGRRGRSSKAQRKSQRRGQKKGGMAGIVTTANAVPASLLLLNQYLKARKSRKASKKSAKKTAKKSRRSSRK</sequence>
<accession>A0AC59EX84</accession>
<proteinExistence type="predicted"/>
<organism evidence="1 2">
    <name type="scientific">Phaeocystis globosa virus PgV-16T</name>
    <dbReference type="NCBI Taxonomy" id="3071227"/>
    <lineage>
        <taxon>Viruses</taxon>
        <taxon>Varidnaviria</taxon>
        <taxon>Bamfordvirae</taxon>
        <taxon>Nucleocytoviricota</taxon>
        <taxon>Megaviricetes</taxon>
        <taxon>Imitervirales</taxon>
        <taxon>Mesomimiviridae</taxon>
        <taxon>Tethysvirus</taxon>
        <taxon>Tethysvirus hollandense</taxon>
    </lineage>
</organism>
<dbReference type="Proteomes" id="UP000204225">
    <property type="component" value="Segment"/>
</dbReference>
<dbReference type="EMBL" id="KC662249">
    <property type="protein sequence ID" value="AGM15567.1"/>
    <property type="molecule type" value="Genomic_DNA"/>
</dbReference>
<name>A0AC59EX84_9VIRU</name>
<gene>
    <name evidence="1" type="ORF">PGCG_00256</name>
</gene>
<reference evidence="1 2" key="1">
    <citation type="journal article" date="2013" name="Proc. Natl. Acad. Sci. U.S.A.">
        <title>Genome of Phaeocystis globosa virus PgV-16T highlights the common ancestry of the largest known DNA viruses infecting eukaryotes.</title>
        <authorList>
            <person name="Santini S."/>
            <person name="Jeudy S."/>
            <person name="Bartoli J."/>
            <person name="Poirot O."/>
            <person name="Lescot M."/>
            <person name="Abergel C."/>
            <person name="Barbe V."/>
            <person name="Wommack K.E."/>
            <person name="Noordeloos A.A."/>
            <person name="Brussaard C.P."/>
            <person name="Claverie J.M."/>
        </authorList>
    </citation>
    <scope>NUCLEOTIDE SEQUENCE [LARGE SCALE GENOMIC DNA]</scope>
    <source>
        <strain evidence="1 2">16T</strain>
    </source>
</reference>
<protein>
    <submittedName>
        <fullName evidence="1">Uncharacterized protein</fullName>
    </submittedName>
</protein>
<evidence type="ECO:0000313" key="2">
    <source>
        <dbReference type="Proteomes" id="UP000204225"/>
    </source>
</evidence>
<evidence type="ECO:0000313" key="1">
    <source>
        <dbReference type="EMBL" id="AGM15567.1"/>
    </source>
</evidence>